<comment type="similarity">
    <text evidence="2">Belongs to the COG1 family.</text>
</comment>
<dbReference type="GO" id="GO:0017119">
    <property type="term" value="C:Golgi transport complex"/>
    <property type="evidence" value="ECO:0007669"/>
    <property type="project" value="InterPro"/>
</dbReference>
<reference evidence="9" key="1">
    <citation type="submission" date="2022-11" db="EMBL/GenBank/DDBJ databases">
        <authorList>
            <person name="Scott C."/>
            <person name="Bruce N."/>
        </authorList>
    </citation>
    <scope>NUCLEOTIDE SEQUENCE</scope>
</reference>
<dbReference type="Proteomes" id="UP000838763">
    <property type="component" value="Unassembled WGS sequence"/>
</dbReference>
<dbReference type="Pfam" id="PF08700">
    <property type="entry name" value="VPS51_Exo84_N"/>
    <property type="match status" value="1"/>
</dbReference>
<evidence type="ECO:0000256" key="8">
    <source>
        <dbReference type="SAM" id="MobiDB-lite"/>
    </source>
</evidence>
<evidence type="ECO:0000256" key="3">
    <source>
        <dbReference type="ARBA" id="ARBA00020978"/>
    </source>
</evidence>
<comment type="subcellular location">
    <subcellularLocation>
        <location evidence="1">Golgi apparatus membrane</location>
        <topology evidence="1">Peripheral membrane protein</topology>
    </subcellularLocation>
</comment>
<evidence type="ECO:0000256" key="1">
    <source>
        <dbReference type="ARBA" id="ARBA00004395"/>
    </source>
</evidence>
<keyword evidence="10" id="KW-1185">Reference proteome</keyword>
<feature type="compositionally biased region" description="Acidic residues" evidence="8">
    <location>
        <begin position="707"/>
        <end position="736"/>
    </location>
</feature>
<evidence type="ECO:0000256" key="5">
    <source>
        <dbReference type="ARBA" id="ARBA00022927"/>
    </source>
</evidence>
<name>A0A9P1MD82_9PEZI</name>
<dbReference type="PANTHER" id="PTHR31658:SF0">
    <property type="entry name" value="CONSERVED OLIGOMERIC GOLGI COMPLEX SUBUNIT 1"/>
    <property type="match status" value="1"/>
</dbReference>
<protein>
    <recommendedName>
        <fullName evidence="3">Conserved oligomeric Golgi complex subunit 1</fullName>
    </recommendedName>
</protein>
<evidence type="ECO:0000256" key="4">
    <source>
        <dbReference type="ARBA" id="ARBA00022448"/>
    </source>
</evidence>
<dbReference type="EMBL" id="CALLCH030000019">
    <property type="protein sequence ID" value="CAI4219159.1"/>
    <property type="molecule type" value="Genomic_DNA"/>
</dbReference>
<keyword evidence="5" id="KW-0653">Protein transport</keyword>
<dbReference type="OrthoDB" id="46189at2759"/>
<evidence type="ECO:0000256" key="2">
    <source>
        <dbReference type="ARBA" id="ARBA00006653"/>
    </source>
</evidence>
<evidence type="ECO:0000256" key="7">
    <source>
        <dbReference type="ARBA" id="ARBA00023136"/>
    </source>
</evidence>
<proteinExistence type="inferred from homology"/>
<feature type="region of interest" description="Disordered" evidence="8">
    <location>
        <begin position="682"/>
        <end position="753"/>
    </location>
</feature>
<keyword evidence="7" id="KW-0472">Membrane</keyword>
<evidence type="ECO:0000313" key="9">
    <source>
        <dbReference type="EMBL" id="CAI4219159.1"/>
    </source>
</evidence>
<dbReference type="GO" id="GO:0000139">
    <property type="term" value="C:Golgi membrane"/>
    <property type="evidence" value="ECO:0007669"/>
    <property type="project" value="UniProtKB-SubCell"/>
</dbReference>
<organism evidence="9 10">
    <name type="scientific">Parascedosporium putredinis</name>
    <dbReference type="NCBI Taxonomy" id="1442378"/>
    <lineage>
        <taxon>Eukaryota</taxon>
        <taxon>Fungi</taxon>
        <taxon>Dikarya</taxon>
        <taxon>Ascomycota</taxon>
        <taxon>Pezizomycotina</taxon>
        <taxon>Sordariomycetes</taxon>
        <taxon>Hypocreomycetidae</taxon>
        <taxon>Microascales</taxon>
        <taxon>Microascaceae</taxon>
        <taxon>Parascedosporium</taxon>
    </lineage>
</organism>
<dbReference type="AlphaFoldDB" id="A0A9P1MD82"/>
<keyword evidence="4" id="KW-0813">Transport</keyword>
<evidence type="ECO:0000256" key="6">
    <source>
        <dbReference type="ARBA" id="ARBA00023034"/>
    </source>
</evidence>
<evidence type="ECO:0000313" key="10">
    <source>
        <dbReference type="Proteomes" id="UP000838763"/>
    </source>
</evidence>
<comment type="caution">
    <text evidence="9">The sequence shown here is derived from an EMBL/GenBank/DDBJ whole genome shotgun (WGS) entry which is preliminary data.</text>
</comment>
<sequence length="825" mass="91100">MAAPDISTFTSADEVFAPNHTLPQIRAIHKTIHEQLEEKASRLRSQVGGSYRELLGTADTIVAMKGDNDAVRTIAGMAGFSAFLEEESKVPGSRLAPREAGRLKLIEACILTVARALRGGGVGVVAAAPSPLAPFSAGAAGADAASQPSNGDRLLLAAKASVLGRLLVKTFGQGVADERAKASVEAAIKSLDSLRQKLVGRVNRLLRHCGTDQEQDDLAKALAAYGLVTNSGARDVLSHFLRVRGKALATAFEVEESERERSARDVSAALGLYIRTLIDVQALAPYKISEVLLALKRYPLVEDVSLRKMEILRLDIYQRWCSDEVQTFTPFIQHGDLDVKQAKEMLGSWAKKASDVLIKGLVKTLDTMSEFKSIVELRTSEMLDRLREAINGRLLALLETKVGKLNLVGSEVAATLEHWREGVTDNTQAKLWDVSTYDMEMTNGVAAFIQEVVSRLHGSNDAVSKAVNSYNSWRHVIEDVDDVVEHLRKQRWDTDIDDLEDDDVIELRQEALAKTDPGALKAKLDACLQKSFKTLEERLAALWHEREDSPNSGRIAMFFIRVLRDIRRGLPPMESIRGFGLGIVPSLHQKAAHEVSISAIDEFASRVITRLTVPSRPLWEGSPELPTQCSPAMSLFLKELLESMSDAGIDLWSPTAVNVLKGIVSAQVSELWTEALGKLPQGVKAGKSGSEATPDSADQGDAKQEEKEEEAIAEADTEAEENEKEAENEQEMEKEEVDEKTVEVDDAKEASLSEEGRKELLTQWFFDVTYLARFFETVETSKEEFEKLAKKIYEQSGLDDDGLKQRIIKSTEEYWRRTNLMFGLL</sequence>
<dbReference type="PANTHER" id="PTHR31658">
    <property type="entry name" value="CONSERVED OLIGOMERIC GOLGI COMPLEX SUBUNIT 1"/>
    <property type="match status" value="1"/>
</dbReference>
<dbReference type="GO" id="GO:0015031">
    <property type="term" value="P:protein transport"/>
    <property type="evidence" value="ECO:0007669"/>
    <property type="project" value="UniProtKB-KW"/>
</dbReference>
<gene>
    <name evidence="9" type="ORF">PPNO1_LOCUS8729</name>
</gene>
<keyword evidence="6" id="KW-0333">Golgi apparatus</keyword>
<dbReference type="GO" id="GO:0006891">
    <property type="term" value="P:intra-Golgi vesicle-mediated transport"/>
    <property type="evidence" value="ECO:0007669"/>
    <property type="project" value="InterPro"/>
</dbReference>
<accession>A0A9P1MD82</accession>
<dbReference type="InterPro" id="IPR033370">
    <property type="entry name" value="COG1"/>
</dbReference>
<feature type="compositionally biased region" description="Basic and acidic residues" evidence="8">
    <location>
        <begin position="737"/>
        <end position="753"/>
    </location>
</feature>